<dbReference type="EMBL" id="BAAASZ010000035">
    <property type="protein sequence ID" value="GAA2460064.1"/>
    <property type="molecule type" value="Genomic_DNA"/>
</dbReference>
<accession>A0ABN3KHG8</accession>
<sequence>MGVDRLAQTVRRQLGLGRLLPLGEAADGAWLMERAAVGVLRQAAGALRGVRPGRTRIDLADPDTAGRPLVPPPPSALPPGPLRIEAEFEAGVDRPLPVTAERLRAVLAGAADSRMGLVVSAVDLRITGLLEEPQDAPERESPSEAAETHDALPGDGGPPCGGSPDAEDVTDPEAAGGAEAAVRAAVLAVPGVARLAPALGHGDRPVWIEDALPGDRGGAPPGRHVRIQLAISAEHRVLDVVRAARAAVASAAAAGAPGSVTVAVVVTEVTDLTRVTDPARVTGAAG</sequence>
<dbReference type="Proteomes" id="UP001501638">
    <property type="component" value="Unassembled WGS sequence"/>
</dbReference>
<evidence type="ECO:0000256" key="1">
    <source>
        <dbReference type="SAM" id="MobiDB-lite"/>
    </source>
</evidence>
<feature type="compositionally biased region" description="Basic and acidic residues" evidence="1">
    <location>
        <begin position="136"/>
        <end position="152"/>
    </location>
</feature>
<feature type="region of interest" description="Disordered" evidence="1">
    <location>
        <begin position="55"/>
        <end position="77"/>
    </location>
</feature>
<comment type="caution">
    <text evidence="2">The sequence shown here is derived from an EMBL/GenBank/DDBJ whole genome shotgun (WGS) entry which is preliminary data.</text>
</comment>
<evidence type="ECO:0000313" key="3">
    <source>
        <dbReference type="Proteomes" id="UP001501638"/>
    </source>
</evidence>
<name>A0ABN3KHG8_9ACTN</name>
<organism evidence="2 3">
    <name type="scientific">Streptomyces macrosporus</name>
    <dbReference type="NCBI Taxonomy" id="44032"/>
    <lineage>
        <taxon>Bacteria</taxon>
        <taxon>Bacillati</taxon>
        <taxon>Actinomycetota</taxon>
        <taxon>Actinomycetes</taxon>
        <taxon>Kitasatosporales</taxon>
        <taxon>Streptomycetaceae</taxon>
        <taxon>Streptomyces</taxon>
    </lineage>
</organism>
<gene>
    <name evidence="2" type="ORF">GCM10010405_50410</name>
</gene>
<keyword evidence="3" id="KW-1185">Reference proteome</keyword>
<evidence type="ECO:0000313" key="2">
    <source>
        <dbReference type="EMBL" id="GAA2460064.1"/>
    </source>
</evidence>
<evidence type="ECO:0008006" key="4">
    <source>
        <dbReference type="Google" id="ProtNLM"/>
    </source>
</evidence>
<proteinExistence type="predicted"/>
<protein>
    <recommendedName>
        <fullName evidence="4">Nucleopolyhedrovirus P10 family protein</fullName>
    </recommendedName>
</protein>
<dbReference type="RefSeq" id="WP_344327590.1">
    <property type="nucleotide sequence ID" value="NZ_BAAASZ010000035.1"/>
</dbReference>
<reference evidence="2 3" key="1">
    <citation type="journal article" date="2019" name="Int. J. Syst. Evol. Microbiol.">
        <title>The Global Catalogue of Microorganisms (GCM) 10K type strain sequencing project: providing services to taxonomists for standard genome sequencing and annotation.</title>
        <authorList>
            <consortium name="The Broad Institute Genomics Platform"/>
            <consortium name="The Broad Institute Genome Sequencing Center for Infectious Disease"/>
            <person name="Wu L."/>
            <person name="Ma J."/>
        </authorList>
    </citation>
    <scope>NUCLEOTIDE SEQUENCE [LARGE SCALE GENOMIC DNA]</scope>
    <source>
        <strain evidence="2 3">JCM 6305</strain>
    </source>
</reference>
<feature type="region of interest" description="Disordered" evidence="1">
    <location>
        <begin position="130"/>
        <end position="177"/>
    </location>
</feature>